<dbReference type="InterPro" id="IPR011990">
    <property type="entry name" value="TPR-like_helical_dom_sf"/>
</dbReference>
<dbReference type="AlphaFoldDB" id="A0A2S7SSN3"/>
<proteinExistence type="predicted"/>
<evidence type="ECO:0000313" key="1">
    <source>
        <dbReference type="EMBL" id="PQJ09641.1"/>
    </source>
</evidence>
<organism evidence="1 2">
    <name type="scientific">Flavipsychrobacter stenotrophus</name>
    <dbReference type="NCBI Taxonomy" id="2077091"/>
    <lineage>
        <taxon>Bacteria</taxon>
        <taxon>Pseudomonadati</taxon>
        <taxon>Bacteroidota</taxon>
        <taxon>Chitinophagia</taxon>
        <taxon>Chitinophagales</taxon>
        <taxon>Chitinophagaceae</taxon>
        <taxon>Flavipsychrobacter</taxon>
    </lineage>
</organism>
<dbReference type="OrthoDB" id="1045962at2"/>
<sequence>MNVLRFLIAFFIIPNLCFGQSAKELNEQSKVLLAKNDITSALPLLKQAADAGSAETQYNYGLCFQQGIGVTHNDTTANHWYLKAATQGNVDAQFKISYSYVTGRGCAKDDKRAFYWSVKCAQQNDPTCMFNTISCYKDGLGTTRNTDSMMVWAIRLASLPDVEDLQQSGNITSARLNLATMYLNGSEVKKDLHKSYLWLLIYNESKRDFSFVDQQKAIDMIKSVEKDLTEKDKKNATTAAEKQIGHPLKNLSHLYTTDLD</sequence>
<dbReference type="PANTHER" id="PTHR45088">
    <property type="entry name" value="OSJNBA0022H21.17 PROTEIN"/>
    <property type="match status" value="1"/>
</dbReference>
<keyword evidence="2" id="KW-1185">Reference proteome</keyword>
<dbReference type="PANTHER" id="PTHR45088:SF1">
    <property type="entry name" value="OS04G0476000 PROTEIN"/>
    <property type="match status" value="1"/>
</dbReference>
<name>A0A2S7SSN3_9BACT</name>
<comment type="caution">
    <text evidence="1">The sequence shown here is derived from an EMBL/GenBank/DDBJ whole genome shotgun (WGS) entry which is preliminary data.</text>
</comment>
<dbReference type="Pfam" id="PF08238">
    <property type="entry name" value="Sel1"/>
    <property type="match status" value="4"/>
</dbReference>
<dbReference type="Gene3D" id="1.25.40.10">
    <property type="entry name" value="Tetratricopeptide repeat domain"/>
    <property type="match status" value="2"/>
</dbReference>
<reference evidence="1 2" key="1">
    <citation type="submission" date="2018-01" db="EMBL/GenBank/DDBJ databases">
        <title>A novel member of the phylum Bacteroidetes isolated from glacier ice.</title>
        <authorList>
            <person name="Liu Q."/>
            <person name="Xin Y.-H."/>
        </authorList>
    </citation>
    <scope>NUCLEOTIDE SEQUENCE [LARGE SCALE GENOMIC DNA]</scope>
    <source>
        <strain evidence="1 2">RB1R16</strain>
    </source>
</reference>
<evidence type="ECO:0000313" key="2">
    <source>
        <dbReference type="Proteomes" id="UP000239872"/>
    </source>
</evidence>
<dbReference type="InterPro" id="IPR053301">
    <property type="entry name" value="F-box_motif"/>
</dbReference>
<dbReference type="InterPro" id="IPR006597">
    <property type="entry name" value="Sel1-like"/>
</dbReference>
<dbReference type="RefSeq" id="WP_105040412.1">
    <property type="nucleotide sequence ID" value="NZ_PPSL01000005.1"/>
</dbReference>
<dbReference type="SUPFAM" id="SSF81901">
    <property type="entry name" value="HCP-like"/>
    <property type="match status" value="1"/>
</dbReference>
<dbReference type="SMART" id="SM00671">
    <property type="entry name" value="SEL1"/>
    <property type="match status" value="3"/>
</dbReference>
<dbReference type="Proteomes" id="UP000239872">
    <property type="component" value="Unassembled WGS sequence"/>
</dbReference>
<gene>
    <name evidence="1" type="ORF">CJD36_017035</name>
</gene>
<protein>
    <recommendedName>
        <fullName evidence="3">Sel1 repeat family protein</fullName>
    </recommendedName>
</protein>
<accession>A0A2S7SSN3</accession>
<dbReference type="EMBL" id="PPSL01000005">
    <property type="protein sequence ID" value="PQJ09641.1"/>
    <property type="molecule type" value="Genomic_DNA"/>
</dbReference>
<evidence type="ECO:0008006" key="3">
    <source>
        <dbReference type="Google" id="ProtNLM"/>
    </source>
</evidence>